<comment type="catalytic activity">
    <reaction evidence="4 5">
        <text>O-phospho-L-tyrosyl-[protein] + H2O = L-tyrosyl-[protein] + phosphate</text>
        <dbReference type="Rhea" id="RHEA:10684"/>
        <dbReference type="Rhea" id="RHEA-COMP:10136"/>
        <dbReference type="Rhea" id="RHEA-COMP:20101"/>
        <dbReference type="ChEBI" id="CHEBI:15377"/>
        <dbReference type="ChEBI" id="CHEBI:43474"/>
        <dbReference type="ChEBI" id="CHEBI:46858"/>
        <dbReference type="ChEBI" id="CHEBI:61978"/>
        <dbReference type="EC" id="3.1.3.48"/>
    </reaction>
</comment>
<name>A0A841Q803_9BACI</name>
<evidence type="ECO:0000313" key="7">
    <source>
        <dbReference type="Proteomes" id="UP000581688"/>
    </source>
</evidence>
<evidence type="ECO:0000256" key="2">
    <source>
        <dbReference type="ARBA" id="ARBA00022801"/>
    </source>
</evidence>
<dbReference type="Pfam" id="PF19567">
    <property type="entry name" value="CpsB_CapC"/>
    <property type="match status" value="1"/>
</dbReference>
<sequence>MIDIHCHILPSMDDGAASIRESITMAQAAAEEGIRTIIATPHHLDGKYNNTRTDIEKAVYQLNETLKESNIPITILPGHETRINGDLVDRIQKEEILPLNKTSKYVFVELPSSHVPHYTSQLLFDIQVAGYTPVIVHPERNSVLTQNPDLLYRFVRNGALTQVTAGSVCGKFGKKIQKFTQDMIEANLTHFVASDAHNTTTRGFYLKEAYEQIKKDFGNGMVFYFMENTESLIENEAVVGDQPHRIKKKKILGLF</sequence>
<dbReference type="GO" id="GO:0004725">
    <property type="term" value="F:protein tyrosine phosphatase activity"/>
    <property type="evidence" value="ECO:0007669"/>
    <property type="project" value="UniProtKB-UniRule"/>
</dbReference>
<evidence type="ECO:0000313" key="6">
    <source>
        <dbReference type="EMBL" id="MBB6454526.1"/>
    </source>
</evidence>
<dbReference type="Gene3D" id="3.20.20.140">
    <property type="entry name" value="Metal-dependent hydrolases"/>
    <property type="match status" value="1"/>
</dbReference>
<dbReference type="PIRSF" id="PIRSF016557">
    <property type="entry name" value="Caps_synth_CpsB"/>
    <property type="match status" value="1"/>
</dbReference>
<keyword evidence="3 5" id="KW-0904">Protein phosphatase</keyword>
<gene>
    <name evidence="6" type="ORF">HNQ94_003015</name>
</gene>
<dbReference type="EMBL" id="JACHGH010000010">
    <property type="protein sequence ID" value="MBB6454526.1"/>
    <property type="molecule type" value="Genomic_DNA"/>
</dbReference>
<dbReference type="PANTHER" id="PTHR39181">
    <property type="entry name" value="TYROSINE-PROTEIN PHOSPHATASE YWQE"/>
    <property type="match status" value="1"/>
</dbReference>
<dbReference type="Proteomes" id="UP000581688">
    <property type="component" value="Unassembled WGS sequence"/>
</dbReference>
<proteinExistence type="inferred from homology"/>
<dbReference type="AlphaFoldDB" id="A0A841Q803"/>
<reference evidence="6 7" key="1">
    <citation type="submission" date="2020-08" db="EMBL/GenBank/DDBJ databases">
        <title>Genomic Encyclopedia of Type Strains, Phase IV (KMG-IV): sequencing the most valuable type-strain genomes for metagenomic binning, comparative biology and taxonomic classification.</title>
        <authorList>
            <person name="Goeker M."/>
        </authorList>
    </citation>
    <scope>NUCLEOTIDE SEQUENCE [LARGE SCALE GENOMIC DNA]</scope>
    <source>
        <strain evidence="6 7">DSM 19612</strain>
    </source>
</reference>
<evidence type="ECO:0000256" key="3">
    <source>
        <dbReference type="ARBA" id="ARBA00022912"/>
    </source>
</evidence>
<protein>
    <recommendedName>
        <fullName evidence="5">Tyrosine-protein phosphatase</fullName>
        <ecNumber evidence="5">3.1.3.48</ecNumber>
    </recommendedName>
</protein>
<dbReference type="PANTHER" id="PTHR39181:SF1">
    <property type="entry name" value="TYROSINE-PROTEIN PHOSPHATASE YWQE"/>
    <property type="match status" value="1"/>
</dbReference>
<evidence type="ECO:0000256" key="5">
    <source>
        <dbReference type="PIRNR" id="PIRNR016557"/>
    </source>
</evidence>
<dbReference type="SUPFAM" id="SSF89550">
    <property type="entry name" value="PHP domain-like"/>
    <property type="match status" value="1"/>
</dbReference>
<evidence type="ECO:0000256" key="4">
    <source>
        <dbReference type="ARBA" id="ARBA00051722"/>
    </source>
</evidence>
<keyword evidence="2 5" id="KW-0378">Hydrolase</keyword>
<accession>A0A841Q803</accession>
<dbReference type="InterPro" id="IPR016667">
    <property type="entry name" value="Caps_polysacc_synth_CpsB/CapC"/>
</dbReference>
<evidence type="ECO:0000256" key="1">
    <source>
        <dbReference type="ARBA" id="ARBA00005750"/>
    </source>
</evidence>
<dbReference type="EC" id="3.1.3.48" evidence="5"/>
<organism evidence="6 7">
    <name type="scientific">Salirhabdus euzebyi</name>
    <dbReference type="NCBI Taxonomy" id="394506"/>
    <lineage>
        <taxon>Bacteria</taxon>
        <taxon>Bacillati</taxon>
        <taxon>Bacillota</taxon>
        <taxon>Bacilli</taxon>
        <taxon>Bacillales</taxon>
        <taxon>Bacillaceae</taxon>
        <taxon>Salirhabdus</taxon>
    </lineage>
</organism>
<comment type="similarity">
    <text evidence="1 5">Belongs to the metallo-dependent hydrolases superfamily. CpsB/CapC family.</text>
</comment>
<comment type="caution">
    <text evidence="6">The sequence shown here is derived from an EMBL/GenBank/DDBJ whole genome shotgun (WGS) entry which is preliminary data.</text>
</comment>
<dbReference type="InterPro" id="IPR016195">
    <property type="entry name" value="Pol/histidinol_Pase-like"/>
</dbReference>
<keyword evidence="7" id="KW-1185">Reference proteome</keyword>
<dbReference type="RefSeq" id="WP_174496923.1">
    <property type="nucleotide sequence ID" value="NZ_CADDWK010000010.1"/>
</dbReference>
<dbReference type="GO" id="GO:0030145">
    <property type="term" value="F:manganese ion binding"/>
    <property type="evidence" value="ECO:0007669"/>
    <property type="project" value="UniProtKB-UniRule"/>
</dbReference>